<dbReference type="EMBL" id="SNZW01000013">
    <property type="protein sequence ID" value="TDS16783.1"/>
    <property type="molecule type" value="Genomic_DNA"/>
</dbReference>
<evidence type="ECO:0000313" key="15">
    <source>
        <dbReference type="EMBL" id="TDS16783.1"/>
    </source>
</evidence>
<proteinExistence type="inferred from homology"/>
<comment type="subunit">
    <text evidence="5">Monomer.</text>
</comment>
<evidence type="ECO:0000256" key="4">
    <source>
        <dbReference type="ARBA" id="ARBA00006206"/>
    </source>
</evidence>
<dbReference type="Gene3D" id="2.70.98.10">
    <property type="match status" value="1"/>
</dbReference>
<keyword evidence="8" id="KW-0106">Calcium</keyword>
<evidence type="ECO:0000256" key="1">
    <source>
        <dbReference type="ARBA" id="ARBA00001913"/>
    </source>
</evidence>
<evidence type="ECO:0000256" key="3">
    <source>
        <dbReference type="ARBA" id="ARBA00005028"/>
    </source>
</evidence>
<dbReference type="Pfam" id="PF01263">
    <property type="entry name" value="Aldose_epim"/>
    <property type="match status" value="1"/>
</dbReference>
<dbReference type="GO" id="GO:0030246">
    <property type="term" value="F:carbohydrate binding"/>
    <property type="evidence" value="ECO:0007669"/>
    <property type="project" value="InterPro"/>
</dbReference>
<dbReference type="GO" id="GO:0004034">
    <property type="term" value="F:aldose 1-epimerase activity"/>
    <property type="evidence" value="ECO:0007669"/>
    <property type="project" value="UniProtKB-EC"/>
</dbReference>
<feature type="binding site" evidence="13">
    <location>
        <begin position="182"/>
        <end position="184"/>
    </location>
    <ligand>
        <name>beta-D-galactose</name>
        <dbReference type="ChEBI" id="CHEBI:27667"/>
    </ligand>
</feature>
<dbReference type="InterPro" id="IPR014718">
    <property type="entry name" value="GH-type_carb-bd"/>
</dbReference>
<dbReference type="PANTHER" id="PTHR10091:SF0">
    <property type="entry name" value="GALACTOSE MUTAROTASE"/>
    <property type="match status" value="1"/>
</dbReference>
<comment type="subcellular location">
    <subcellularLocation>
        <location evidence="2">Cytoplasm</location>
    </subcellularLocation>
</comment>
<keyword evidence="6" id="KW-0963">Cytoplasm</keyword>
<keyword evidence="7" id="KW-0597">Phosphoprotein</keyword>
<evidence type="ECO:0000256" key="5">
    <source>
        <dbReference type="ARBA" id="ARBA00011245"/>
    </source>
</evidence>
<dbReference type="NCBIfam" id="NF008277">
    <property type="entry name" value="PRK11055.1"/>
    <property type="match status" value="1"/>
</dbReference>
<comment type="caution">
    <text evidence="15">The sequence shown here is derived from an EMBL/GenBank/DDBJ whole genome shotgun (WGS) entry which is preliminary data.</text>
</comment>
<evidence type="ECO:0000256" key="6">
    <source>
        <dbReference type="ARBA" id="ARBA00022490"/>
    </source>
</evidence>
<dbReference type="InterPro" id="IPR008183">
    <property type="entry name" value="Aldose_1/G6P_1-epimerase"/>
</dbReference>
<organism evidence="15 16">
    <name type="scientific">Maribacter caenipelagi</name>
    <dbReference type="NCBI Taxonomy" id="1447781"/>
    <lineage>
        <taxon>Bacteria</taxon>
        <taxon>Pseudomonadati</taxon>
        <taxon>Bacteroidota</taxon>
        <taxon>Flavobacteriia</taxon>
        <taxon>Flavobacteriales</taxon>
        <taxon>Flavobacteriaceae</taxon>
        <taxon>Maribacter</taxon>
    </lineage>
</organism>
<dbReference type="GO" id="GO:0006006">
    <property type="term" value="P:glucose metabolic process"/>
    <property type="evidence" value="ECO:0007669"/>
    <property type="project" value="TreeGrafter"/>
</dbReference>
<keyword evidence="16" id="KW-1185">Reference proteome</keyword>
<dbReference type="UniPathway" id="UPA00242"/>
<feature type="binding site" evidence="13">
    <location>
        <begin position="81"/>
        <end position="82"/>
    </location>
    <ligand>
        <name>beta-D-galactose</name>
        <dbReference type="ChEBI" id="CHEBI:27667"/>
    </ligand>
</feature>
<evidence type="ECO:0000313" key="16">
    <source>
        <dbReference type="Proteomes" id="UP000295274"/>
    </source>
</evidence>
<dbReference type="InterPro" id="IPR011013">
    <property type="entry name" value="Gal_mutarotase_sf_dom"/>
</dbReference>
<dbReference type="AlphaFoldDB" id="A0A4R7D6J7"/>
<dbReference type="InterPro" id="IPR047215">
    <property type="entry name" value="Galactose_mutarotase-like"/>
</dbReference>
<evidence type="ECO:0000256" key="7">
    <source>
        <dbReference type="ARBA" id="ARBA00022553"/>
    </source>
</evidence>
<comment type="pathway">
    <text evidence="3 11">Carbohydrate metabolism; hexose metabolism.</text>
</comment>
<comment type="similarity">
    <text evidence="4 11">Belongs to the aldose epimerase family.</text>
</comment>
<dbReference type="CDD" id="cd09019">
    <property type="entry name" value="galactose_mutarotase_like"/>
    <property type="match status" value="1"/>
</dbReference>
<dbReference type="PANTHER" id="PTHR10091">
    <property type="entry name" value="ALDOSE-1-EPIMERASE"/>
    <property type="match status" value="1"/>
</dbReference>
<dbReference type="InterPro" id="IPR015443">
    <property type="entry name" value="Aldose_1-epimerase"/>
</dbReference>
<dbReference type="GO" id="GO:0033499">
    <property type="term" value="P:galactose catabolic process via UDP-galactose, Leloir pathway"/>
    <property type="evidence" value="ECO:0007669"/>
    <property type="project" value="TreeGrafter"/>
</dbReference>
<feature type="compositionally biased region" description="Basic and acidic residues" evidence="14">
    <location>
        <begin position="339"/>
        <end position="348"/>
    </location>
</feature>
<dbReference type="EC" id="5.1.3.3" evidence="11"/>
<evidence type="ECO:0000256" key="14">
    <source>
        <dbReference type="SAM" id="MobiDB-lite"/>
    </source>
</evidence>
<evidence type="ECO:0000256" key="13">
    <source>
        <dbReference type="PIRSR" id="PIRSR005096-3"/>
    </source>
</evidence>
<reference evidence="15 16" key="1">
    <citation type="submission" date="2019-03" db="EMBL/GenBank/DDBJ databases">
        <title>Genomic Encyclopedia of Type Strains, Phase III (KMG-III): the genomes of soil and plant-associated and newly described type strains.</title>
        <authorList>
            <person name="Whitman W."/>
        </authorList>
    </citation>
    <scope>NUCLEOTIDE SEQUENCE [LARGE SCALE GENOMIC DNA]</scope>
    <source>
        <strain evidence="15 16">CECT 8455</strain>
    </source>
</reference>
<dbReference type="FunFam" id="2.70.98.10:FF:000003">
    <property type="entry name" value="Aldose 1-epimerase"/>
    <property type="match status" value="1"/>
</dbReference>
<feature type="region of interest" description="Disordered" evidence="14">
    <location>
        <begin position="322"/>
        <end position="348"/>
    </location>
</feature>
<comment type="cofactor">
    <cofactor evidence="1">
        <name>Ca(2+)</name>
        <dbReference type="ChEBI" id="CHEBI:29108"/>
    </cofactor>
</comment>
<protein>
    <recommendedName>
        <fullName evidence="11">Aldose 1-epimerase</fullName>
        <ecNumber evidence="11">5.1.3.3</ecNumber>
    </recommendedName>
</protein>
<evidence type="ECO:0000256" key="2">
    <source>
        <dbReference type="ARBA" id="ARBA00004496"/>
    </source>
</evidence>
<evidence type="ECO:0000256" key="10">
    <source>
        <dbReference type="ARBA" id="ARBA00023277"/>
    </source>
</evidence>
<feature type="binding site" evidence="12">
    <location>
        <position position="254"/>
    </location>
    <ligand>
        <name>beta-D-galactose</name>
        <dbReference type="ChEBI" id="CHEBI:27667"/>
    </ligand>
</feature>
<dbReference type="OrthoDB" id="9779408at2"/>
<accession>A0A4R7D6J7</accession>
<evidence type="ECO:0000256" key="12">
    <source>
        <dbReference type="PIRSR" id="PIRSR005096-2"/>
    </source>
</evidence>
<evidence type="ECO:0000256" key="8">
    <source>
        <dbReference type="ARBA" id="ARBA00022837"/>
    </source>
</evidence>
<dbReference type="SUPFAM" id="SSF74650">
    <property type="entry name" value="Galactose mutarotase-like"/>
    <property type="match status" value="1"/>
</dbReference>
<name>A0A4R7D6J7_9FLAO</name>
<evidence type="ECO:0000256" key="11">
    <source>
        <dbReference type="PIRNR" id="PIRNR005096"/>
    </source>
</evidence>
<keyword evidence="9 11" id="KW-0413">Isomerase</keyword>
<dbReference type="RefSeq" id="WP_133672289.1">
    <property type="nucleotide sequence ID" value="NZ_SNZW01000013.1"/>
</dbReference>
<dbReference type="PIRSF" id="PIRSF005096">
    <property type="entry name" value="GALM"/>
    <property type="match status" value="1"/>
</dbReference>
<gene>
    <name evidence="15" type="ORF">DFQ03_1269</name>
</gene>
<sequence length="348" mass="38767">MTQIEKNSYGSTTANEDVSEFRLRNLSGREVSIITYGGIITEIITPDSDGRMENVALGFDNLEQCEKENPFFGALVGRYGNRIAKGKFALNDTEYTLAINNGENSLHGGLKGFDKVVWKVDEVKESDSFVSLKLSFLSKDMEEGFLGNLKTTVTYTLKSNNSLDILYEATTDKTTIVNLTQHSYFNLSGNFSQTIVDHEVEIDANEFVPVDAILIPVGDLASVEDTPFDFRNAKLVGNAINVHNEQIKLRAGYDYCWVLNNEDKGYRSVAKARHPKSGRMMEVLTDQPGMQFYTGNFLNGTLSVPGGGTFAKRSRFCFKTQHYPDSPNQPQFPSTTLEPGEKYSTKTT</sequence>
<dbReference type="Proteomes" id="UP000295274">
    <property type="component" value="Unassembled WGS sequence"/>
</dbReference>
<keyword evidence="10 11" id="KW-0119">Carbohydrate metabolism</keyword>
<comment type="catalytic activity">
    <reaction evidence="11">
        <text>alpha-D-glucose = beta-D-glucose</text>
        <dbReference type="Rhea" id="RHEA:10264"/>
        <dbReference type="ChEBI" id="CHEBI:15903"/>
        <dbReference type="ChEBI" id="CHEBI:17925"/>
        <dbReference type="EC" id="5.1.3.3"/>
    </reaction>
</comment>
<evidence type="ECO:0000256" key="9">
    <source>
        <dbReference type="ARBA" id="ARBA00023235"/>
    </source>
</evidence>
<feature type="compositionally biased region" description="Polar residues" evidence="14">
    <location>
        <begin position="326"/>
        <end position="337"/>
    </location>
</feature>
<dbReference type="GO" id="GO:0005737">
    <property type="term" value="C:cytoplasm"/>
    <property type="evidence" value="ECO:0007669"/>
    <property type="project" value="UniProtKB-SubCell"/>
</dbReference>